<dbReference type="SUPFAM" id="SSF49503">
    <property type="entry name" value="Cupredoxins"/>
    <property type="match status" value="3"/>
</dbReference>
<dbReference type="Proteomes" id="UP001556367">
    <property type="component" value="Unassembled WGS sequence"/>
</dbReference>
<dbReference type="PANTHER" id="PTHR11709:SF511">
    <property type="entry name" value="LACCASE"/>
    <property type="match status" value="1"/>
</dbReference>
<reference evidence="11" key="1">
    <citation type="submission" date="2024-06" db="EMBL/GenBank/DDBJ databases">
        <title>Multi-omics analyses provide insights into the biosynthesis of the anticancer antibiotic pleurotin in Hohenbuehelia grisea.</title>
        <authorList>
            <person name="Weaver J.A."/>
            <person name="Alberti F."/>
        </authorList>
    </citation>
    <scope>NUCLEOTIDE SEQUENCE [LARGE SCALE GENOMIC DNA]</scope>
    <source>
        <strain evidence="11">T-177</strain>
    </source>
</reference>
<keyword evidence="11" id="KW-1185">Reference proteome</keyword>
<feature type="domain" description="Plastocyanin-like" evidence="9">
    <location>
        <begin position="2"/>
        <end position="61"/>
    </location>
</feature>
<accession>A0ABR3JU05</accession>
<comment type="similarity">
    <text evidence="1">Belongs to the multicopper oxidase family.</text>
</comment>
<evidence type="ECO:0000313" key="10">
    <source>
        <dbReference type="EMBL" id="KAL0958763.1"/>
    </source>
</evidence>
<sequence length="446" mass="50465">MKRTAAQDGAAWITQCPIGSGTNHTYRFNVGEQTGTYWYHSHVTTQYCDGLRGPLVIYDDEDPLKQFYDLDDESTILSLSEWIYEPSPTAFQWAKEPQSMTVNGLGRTFFGDHILTRVDVVAGKRYRLRLINAGCLASFHFMIDRHPLTVIEMDGVAVKPHPVDSLWMHPGQRFSVVLNANQTTGTYWIRANLTWEGTYVNYDDSIATVHYLGSPDTRPTTSFKSGTRILKNEEGLTPWSKSEFSEQEADIKINLNITAWEDMYLVNGRPFETPKLPILLQIMRGADPNALLPQGSVIMLPKNKLIEISIPGGAPFGPHPMHLHGHSFEVVRGVNSTKYNYVNPPVRDVVSMGGAGDNVTIRFRTDNPGPWLLHCHIDFHFEGGLAIVFAEEPSDQRSLGEYPQEWKDLCTKWDHQKEGKRFSRLVWPGKEHSRFLYTPGTAPLDD</sequence>
<evidence type="ECO:0000256" key="3">
    <source>
        <dbReference type="ARBA" id="ARBA00023002"/>
    </source>
</evidence>
<evidence type="ECO:0000256" key="5">
    <source>
        <dbReference type="ARBA" id="ARBA00023157"/>
    </source>
</evidence>
<dbReference type="Gene3D" id="2.60.40.420">
    <property type="entry name" value="Cupredoxins - blue copper proteins"/>
    <property type="match status" value="3"/>
</dbReference>
<dbReference type="InterPro" id="IPR002355">
    <property type="entry name" value="Cu_oxidase_Cu_BS"/>
</dbReference>
<evidence type="ECO:0000256" key="2">
    <source>
        <dbReference type="ARBA" id="ARBA00022723"/>
    </source>
</evidence>
<evidence type="ECO:0000256" key="1">
    <source>
        <dbReference type="ARBA" id="ARBA00010609"/>
    </source>
</evidence>
<dbReference type="PANTHER" id="PTHR11709">
    <property type="entry name" value="MULTI-COPPER OXIDASE"/>
    <property type="match status" value="1"/>
</dbReference>
<dbReference type="EMBL" id="JASNQZ010000003">
    <property type="protein sequence ID" value="KAL0958763.1"/>
    <property type="molecule type" value="Genomic_DNA"/>
</dbReference>
<comment type="caution">
    <text evidence="10">The sequence shown here is derived from an EMBL/GenBank/DDBJ whole genome shotgun (WGS) entry which is preliminary data.</text>
</comment>
<protein>
    <recommendedName>
        <fullName evidence="12">Laccase</fullName>
    </recommendedName>
</protein>
<feature type="domain" description="Plastocyanin-like" evidence="8">
    <location>
        <begin position="273"/>
        <end position="394"/>
    </location>
</feature>
<dbReference type="PROSITE" id="PS00079">
    <property type="entry name" value="MULTICOPPER_OXIDASE1"/>
    <property type="match status" value="2"/>
</dbReference>
<keyword evidence="5" id="KW-1015">Disulfide bond</keyword>
<evidence type="ECO:0000259" key="7">
    <source>
        <dbReference type="Pfam" id="PF00394"/>
    </source>
</evidence>
<dbReference type="Pfam" id="PF07731">
    <property type="entry name" value="Cu-oxidase_2"/>
    <property type="match status" value="1"/>
</dbReference>
<keyword evidence="4" id="KW-0186">Copper</keyword>
<dbReference type="Pfam" id="PF07732">
    <property type="entry name" value="Cu-oxidase_3"/>
    <property type="match status" value="1"/>
</dbReference>
<dbReference type="InterPro" id="IPR045087">
    <property type="entry name" value="Cu-oxidase_fam"/>
</dbReference>
<evidence type="ECO:0000256" key="6">
    <source>
        <dbReference type="ARBA" id="ARBA00023180"/>
    </source>
</evidence>
<feature type="domain" description="Plastocyanin-like" evidence="7">
    <location>
        <begin position="74"/>
        <end position="195"/>
    </location>
</feature>
<proteinExistence type="inferred from homology"/>
<dbReference type="InterPro" id="IPR001117">
    <property type="entry name" value="Cu-oxidase_2nd"/>
</dbReference>
<evidence type="ECO:0008006" key="12">
    <source>
        <dbReference type="Google" id="ProtNLM"/>
    </source>
</evidence>
<organism evidence="10 11">
    <name type="scientific">Hohenbuehelia grisea</name>
    <dbReference type="NCBI Taxonomy" id="104357"/>
    <lineage>
        <taxon>Eukaryota</taxon>
        <taxon>Fungi</taxon>
        <taxon>Dikarya</taxon>
        <taxon>Basidiomycota</taxon>
        <taxon>Agaricomycotina</taxon>
        <taxon>Agaricomycetes</taxon>
        <taxon>Agaricomycetidae</taxon>
        <taxon>Agaricales</taxon>
        <taxon>Pleurotineae</taxon>
        <taxon>Pleurotaceae</taxon>
        <taxon>Hohenbuehelia</taxon>
    </lineage>
</organism>
<keyword evidence="6" id="KW-0325">Glycoprotein</keyword>
<dbReference type="InterPro" id="IPR008972">
    <property type="entry name" value="Cupredoxin"/>
</dbReference>
<dbReference type="CDD" id="cd13903">
    <property type="entry name" value="CuRO_3_Tv-LCC_like"/>
    <property type="match status" value="1"/>
</dbReference>
<name>A0ABR3JU05_9AGAR</name>
<gene>
    <name evidence="10" type="ORF">HGRIS_014085</name>
</gene>
<keyword evidence="3" id="KW-0560">Oxidoreductase</keyword>
<keyword evidence="2" id="KW-0479">Metal-binding</keyword>
<dbReference type="InterPro" id="IPR033138">
    <property type="entry name" value="Cu_oxidase_CS"/>
</dbReference>
<evidence type="ECO:0000259" key="8">
    <source>
        <dbReference type="Pfam" id="PF07731"/>
    </source>
</evidence>
<evidence type="ECO:0000256" key="4">
    <source>
        <dbReference type="ARBA" id="ARBA00023008"/>
    </source>
</evidence>
<dbReference type="PROSITE" id="PS00080">
    <property type="entry name" value="MULTICOPPER_OXIDASE2"/>
    <property type="match status" value="1"/>
</dbReference>
<dbReference type="InterPro" id="IPR011707">
    <property type="entry name" value="Cu-oxidase-like_N"/>
</dbReference>
<dbReference type="InterPro" id="IPR011706">
    <property type="entry name" value="Cu-oxidase_C"/>
</dbReference>
<evidence type="ECO:0000313" key="11">
    <source>
        <dbReference type="Proteomes" id="UP001556367"/>
    </source>
</evidence>
<evidence type="ECO:0000259" key="9">
    <source>
        <dbReference type="Pfam" id="PF07732"/>
    </source>
</evidence>
<dbReference type="Pfam" id="PF00394">
    <property type="entry name" value="Cu-oxidase"/>
    <property type="match status" value="1"/>
</dbReference>